<evidence type="ECO:0000313" key="2">
    <source>
        <dbReference type="EMBL" id="PKZ22246.1"/>
    </source>
</evidence>
<evidence type="ECO:0000313" key="4">
    <source>
        <dbReference type="Proteomes" id="UP000234239"/>
    </source>
</evidence>
<dbReference type="AlphaFoldDB" id="A0A0X8FB76"/>
<dbReference type="Proteomes" id="UP000069912">
    <property type="component" value="Chromosome"/>
</dbReference>
<gene>
    <name evidence="1" type="ORF">AWM72_05000</name>
    <name evidence="2" type="ORF">CYJ28_03815</name>
</gene>
<name>A0A0X8FB76_9LACT</name>
<keyword evidence="3" id="KW-1185">Reference proteome</keyword>
<evidence type="ECO:0000313" key="3">
    <source>
        <dbReference type="Proteomes" id="UP000069912"/>
    </source>
</evidence>
<accession>A0A0X8FB76</accession>
<evidence type="ECO:0000313" key="1">
    <source>
        <dbReference type="EMBL" id="AMB94156.1"/>
    </source>
</evidence>
<proteinExistence type="predicted"/>
<reference evidence="1 3" key="1">
    <citation type="journal article" date="2016" name="Genome Announc.">
        <title>Complete Genome Sequences of Aerococcus christensenii CCUG 28831T, Aerococcus sanguinicola CCUG 43001T, Aerococcus urinae CCUG 36881T, Aerococcus urinaeequi CCUG 28094T, Aerococcus urinaehominis CCUG 42038 BT, and Aerococcus viridans CCUG 4311T.</title>
        <authorList>
            <person name="Carkaci D."/>
            <person name="Dargis R."/>
            <person name="Nielsen X.C."/>
            <person name="Skovgaard O."/>
            <person name="Fuursted K."/>
            <person name="Christensen J.J."/>
        </authorList>
    </citation>
    <scope>NUCLEOTIDE SEQUENCE [LARGE SCALE GENOMIC DNA]</scope>
    <source>
        <strain evidence="1 3">CCUG43001</strain>
    </source>
</reference>
<organism evidence="1 3">
    <name type="scientific">Aerococcus sanguinicola</name>
    <dbReference type="NCBI Taxonomy" id="119206"/>
    <lineage>
        <taxon>Bacteria</taxon>
        <taxon>Bacillati</taxon>
        <taxon>Bacillota</taxon>
        <taxon>Bacilli</taxon>
        <taxon>Lactobacillales</taxon>
        <taxon>Aerococcaceae</taxon>
        <taxon>Aerococcus</taxon>
    </lineage>
</organism>
<dbReference type="KEGG" id="asan:AWM72_05000"/>
<dbReference type="EMBL" id="CP014160">
    <property type="protein sequence ID" value="AMB94156.1"/>
    <property type="molecule type" value="Genomic_DNA"/>
</dbReference>
<sequence length="155" mass="17202">MAAICEWRGSSQVEGLQLAKGLGIHKLQNANSQTDRICASCRTPTRKESLHSQAKPKLLAIEGFLCKFASLRFKFQSGTPAHQHPSQEKSLGQKFQPLLKFFSKPAPKVSSDSTSQRMGEPLQGSPLLCSSGSELDDFCRTLFLKFKPFRPYLSL</sequence>
<dbReference type="EMBL" id="PKGY01000002">
    <property type="protein sequence ID" value="PKZ22246.1"/>
    <property type="molecule type" value="Genomic_DNA"/>
</dbReference>
<protein>
    <submittedName>
        <fullName evidence="1">Uncharacterized protein</fullName>
    </submittedName>
</protein>
<reference evidence="2 4" key="3">
    <citation type="submission" date="2017-12" db="EMBL/GenBank/DDBJ databases">
        <title>Phylogenetic diversity of female urinary microbiome.</title>
        <authorList>
            <person name="Thomas-White K."/>
            <person name="Wolfe A.J."/>
        </authorList>
    </citation>
    <scope>NUCLEOTIDE SEQUENCE [LARGE SCALE GENOMIC DNA]</scope>
    <source>
        <strain evidence="2 4">UMB0139</strain>
    </source>
</reference>
<dbReference type="Proteomes" id="UP000234239">
    <property type="component" value="Unassembled WGS sequence"/>
</dbReference>
<reference evidence="3" key="2">
    <citation type="submission" date="2016-01" db="EMBL/GenBank/DDBJ databases">
        <title>Six Aerococcus type strain genome sequencing and assembly using PacBio and Illumina Hiseq.</title>
        <authorList>
            <person name="Carkaci D."/>
            <person name="Dargis R."/>
            <person name="Nielsen X.C."/>
            <person name="Skovgaard O."/>
            <person name="Fuursted K."/>
            <person name="Christensen J.J."/>
        </authorList>
    </citation>
    <scope>NUCLEOTIDE SEQUENCE [LARGE SCALE GENOMIC DNA]</scope>
    <source>
        <strain evidence="3">CCUG43001</strain>
    </source>
</reference>